<name>A0ACD4NM54_9HYPH</name>
<dbReference type="EMBL" id="CP113520">
    <property type="protein sequence ID" value="WAJ27909.1"/>
    <property type="molecule type" value="Genomic_DNA"/>
</dbReference>
<accession>A0ACD4NM54</accession>
<gene>
    <name evidence="1" type="ORF">OXU80_24215</name>
</gene>
<proteinExistence type="predicted"/>
<evidence type="ECO:0000313" key="1">
    <source>
        <dbReference type="EMBL" id="WAJ27909.1"/>
    </source>
</evidence>
<protein>
    <submittedName>
        <fullName evidence="1">HAD family phosphatase</fullName>
    </submittedName>
</protein>
<dbReference type="Proteomes" id="UP001163223">
    <property type="component" value="Chromosome"/>
</dbReference>
<organism evidence="1 2">
    <name type="scientific">Antarcticirhabdus aurantiaca</name>
    <dbReference type="NCBI Taxonomy" id="2606717"/>
    <lineage>
        <taxon>Bacteria</taxon>
        <taxon>Pseudomonadati</taxon>
        <taxon>Pseudomonadota</taxon>
        <taxon>Alphaproteobacteria</taxon>
        <taxon>Hyphomicrobiales</taxon>
        <taxon>Aurantimonadaceae</taxon>
        <taxon>Antarcticirhabdus</taxon>
    </lineage>
</organism>
<keyword evidence="2" id="KW-1185">Reference proteome</keyword>
<evidence type="ECO:0000313" key="2">
    <source>
        <dbReference type="Proteomes" id="UP001163223"/>
    </source>
</evidence>
<sequence>MTATLLFDMDGTIVESDHLHFRALRSVLMPHGIDLDWETYRTRVIGVANVVTAATFLPALSPAERAAVLDTKEAAYRAMITDLEAASGLLPLLDWADGEGIACAVVTNAPRANAELVLETLRMTNRFACLVIGEELPNAKPHPLPYLTAIETLEGDPARAIAFEDSPAGATSAFAAGVGVVGMLTSVESTALRNAGASVVAHDFNDPALLSYVRERTRGEPKRA</sequence>
<reference evidence="1" key="1">
    <citation type="submission" date="2022-11" db="EMBL/GenBank/DDBJ databases">
        <title>beta-Carotene-producing bacterium, Jeongeuplla avenae sp. nov., alleviates the salt stress of Arabidopsis seedlings.</title>
        <authorList>
            <person name="Jiang L."/>
            <person name="Lee J."/>
        </authorList>
    </citation>
    <scope>NUCLEOTIDE SEQUENCE</scope>
    <source>
        <strain evidence="1">DY_R2A_6</strain>
    </source>
</reference>